<feature type="compositionally biased region" description="Polar residues" evidence="1">
    <location>
        <begin position="1"/>
        <end position="28"/>
    </location>
</feature>
<keyword evidence="3" id="KW-1185">Reference proteome</keyword>
<feature type="compositionally biased region" description="Polar residues" evidence="1">
    <location>
        <begin position="84"/>
        <end position="107"/>
    </location>
</feature>
<proteinExistence type="predicted"/>
<sequence length="476" mass="50690">MQIPQESSVAGASTNPTMIRGAPQNSGPAGQGNGNGFIPGPFPPYYQGPQATVPPARSSNGEHLPQAAASVPRFPAQKTHVNMEESQGQVMVNNGEVSNKGGVNNNGDFRRYESYPDEQAGDNAPQSASRAFAQSPRAPAPRNNVPLSASQASAQSPRAPASRAPTQESSVNAAAGQGRKAASATRRPKKTTDQLQKVTKYDAGRIQKAAPAARPKRSPPKKTMRMDLGALWKKAEVEDLAAEAERYAAETERQRQAFISCQTQSMYQPGALDPSSFGFASELPMYGTPATPMPGGPLGLPQATAMQVDQQALDIMGQYDQGGVPDYQHGSVKYNLDPNLQLTQDNIGVGNVGSWDFVNPAALNLSSGIGYLGNLSHQTGFQNQHQFPHQVGHDFQVGIDPQMAAGHGNPPCQTGFQNQDEFPSQFEHDFQFDQANRDLLYSQIMTGGNGNPQPSQTGDTPLHPTAGLLGGMAEEM</sequence>
<feature type="compositionally biased region" description="Low complexity" evidence="1">
    <location>
        <begin position="173"/>
        <end position="184"/>
    </location>
</feature>
<dbReference type="InParanoid" id="A0A1J7IQX7"/>
<evidence type="ECO:0000313" key="2">
    <source>
        <dbReference type="EMBL" id="OIW29749.1"/>
    </source>
</evidence>
<protein>
    <submittedName>
        <fullName evidence="2">Uncharacterized protein</fullName>
    </submittedName>
</protein>
<evidence type="ECO:0000313" key="3">
    <source>
        <dbReference type="Proteomes" id="UP000182658"/>
    </source>
</evidence>
<dbReference type="Proteomes" id="UP000182658">
    <property type="component" value="Unassembled WGS sequence"/>
</dbReference>
<dbReference type="EMBL" id="KV875097">
    <property type="protein sequence ID" value="OIW29749.1"/>
    <property type="molecule type" value="Genomic_DNA"/>
</dbReference>
<evidence type="ECO:0000256" key="1">
    <source>
        <dbReference type="SAM" id="MobiDB-lite"/>
    </source>
</evidence>
<feature type="compositionally biased region" description="Basic residues" evidence="1">
    <location>
        <begin position="214"/>
        <end position="223"/>
    </location>
</feature>
<reference evidence="2 3" key="1">
    <citation type="submission" date="2016-10" db="EMBL/GenBank/DDBJ databases">
        <title>Draft genome sequence of Coniochaeta ligniaria NRRL30616, a lignocellulolytic fungus for bioabatement of inhibitors in plant biomass hydrolysates.</title>
        <authorList>
            <consortium name="DOE Joint Genome Institute"/>
            <person name="Jimenez D.J."/>
            <person name="Hector R.E."/>
            <person name="Riley R."/>
            <person name="Sun H."/>
            <person name="Grigoriev I.V."/>
            <person name="Van Elsas J.D."/>
            <person name="Nichols N.N."/>
        </authorList>
    </citation>
    <scope>NUCLEOTIDE SEQUENCE [LARGE SCALE GENOMIC DNA]</scope>
    <source>
        <strain evidence="2 3">NRRL 30616</strain>
    </source>
</reference>
<organism evidence="2 3">
    <name type="scientific">Coniochaeta ligniaria NRRL 30616</name>
    <dbReference type="NCBI Taxonomy" id="1408157"/>
    <lineage>
        <taxon>Eukaryota</taxon>
        <taxon>Fungi</taxon>
        <taxon>Dikarya</taxon>
        <taxon>Ascomycota</taxon>
        <taxon>Pezizomycotina</taxon>
        <taxon>Sordariomycetes</taxon>
        <taxon>Sordariomycetidae</taxon>
        <taxon>Coniochaetales</taxon>
        <taxon>Coniochaetaceae</taxon>
        <taxon>Coniochaeta</taxon>
    </lineage>
</organism>
<feature type="region of interest" description="Disordered" evidence="1">
    <location>
        <begin position="445"/>
        <end position="476"/>
    </location>
</feature>
<gene>
    <name evidence="2" type="ORF">CONLIGDRAFT_343744</name>
</gene>
<feature type="compositionally biased region" description="Low complexity" evidence="1">
    <location>
        <begin position="148"/>
        <end position="165"/>
    </location>
</feature>
<dbReference type="AlphaFoldDB" id="A0A1J7IQX7"/>
<feature type="compositionally biased region" description="Polar residues" evidence="1">
    <location>
        <begin position="445"/>
        <end position="459"/>
    </location>
</feature>
<feature type="region of interest" description="Disordered" evidence="1">
    <location>
        <begin position="1"/>
        <end position="223"/>
    </location>
</feature>
<accession>A0A1J7IQX7</accession>
<name>A0A1J7IQX7_9PEZI</name>